<evidence type="ECO:0000313" key="3">
    <source>
        <dbReference type="Proteomes" id="UP000237105"/>
    </source>
</evidence>
<reference evidence="3" key="1">
    <citation type="submission" date="2016-06" db="EMBL/GenBank/DDBJ databases">
        <title>Parallel loss of symbiosis genes in relatives of nitrogen-fixing non-legume Parasponia.</title>
        <authorList>
            <person name="Van Velzen R."/>
            <person name="Holmer R."/>
            <person name="Bu F."/>
            <person name="Rutten L."/>
            <person name="Van Zeijl A."/>
            <person name="Liu W."/>
            <person name="Santuari L."/>
            <person name="Cao Q."/>
            <person name="Sharma T."/>
            <person name="Shen D."/>
            <person name="Roswanjaya Y."/>
            <person name="Wardhani T."/>
            <person name="Kalhor M.S."/>
            <person name="Jansen J."/>
            <person name="Van den Hoogen J."/>
            <person name="Gungor B."/>
            <person name="Hartog M."/>
            <person name="Hontelez J."/>
            <person name="Verver J."/>
            <person name="Yang W.-C."/>
            <person name="Schijlen E."/>
            <person name="Repin R."/>
            <person name="Schilthuizen M."/>
            <person name="Schranz E."/>
            <person name="Heidstra R."/>
            <person name="Miyata K."/>
            <person name="Fedorova E."/>
            <person name="Kohlen W."/>
            <person name="Bisseling T."/>
            <person name="Smit S."/>
            <person name="Geurts R."/>
        </authorList>
    </citation>
    <scope>NUCLEOTIDE SEQUENCE [LARGE SCALE GENOMIC DNA]</scope>
    <source>
        <strain evidence="3">cv. WU1-14</strain>
    </source>
</reference>
<protein>
    <submittedName>
        <fullName evidence="2">Uncharacterized protein</fullName>
    </submittedName>
</protein>
<dbReference type="EMBL" id="JXTB01000181">
    <property type="protein sequence ID" value="PON55630.1"/>
    <property type="molecule type" value="Genomic_DNA"/>
</dbReference>
<name>A0A2P5C3H1_PARAD</name>
<dbReference type="Proteomes" id="UP000237105">
    <property type="component" value="Unassembled WGS sequence"/>
</dbReference>
<comment type="caution">
    <text evidence="2">The sequence shown here is derived from an EMBL/GenBank/DDBJ whole genome shotgun (WGS) entry which is preliminary data.</text>
</comment>
<organism evidence="2 3">
    <name type="scientific">Parasponia andersonii</name>
    <name type="common">Sponia andersonii</name>
    <dbReference type="NCBI Taxonomy" id="3476"/>
    <lineage>
        <taxon>Eukaryota</taxon>
        <taxon>Viridiplantae</taxon>
        <taxon>Streptophyta</taxon>
        <taxon>Embryophyta</taxon>
        <taxon>Tracheophyta</taxon>
        <taxon>Spermatophyta</taxon>
        <taxon>Magnoliopsida</taxon>
        <taxon>eudicotyledons</taxon>
        <taxon>Gunneridae</taxon>
        <taxon>Pentapetalae</taxon>
        <taxon>rosids</taxon>
        <taxon>fabids</taxon>
        <taxon>Rosales</taxon>
        <taxon>Cannabaceae</taxon>
        <taxon>Parasponia</taxon>
    </lineage>
</organism>
<accession>A0A2P5C3H1</accession>
<proteinExistence type="predicted"/>
<gene>
    <name evidence="2" type="ORF">PanWU01x14_186980</name>
</gene>
<dbReference type="AlphaFoldDB" id="A0A2P5C3H1"/>
<keyword evidence="3" id="KW-1185">Reference proteome</keyword>
<feature type="region of interest" description="Disordered" evidence="1">
    <location>
        <begin position="55"/>
        <end position="78"/>
    </location>
</feature>
<evidence type="ECO:0000256" key="1">
    <source>
        <dbReference type="SAM" id="MobiDB-lite"/>
    </source>
</evidence>
<sequence length="78" mass="8624">MKLEYVHIGKNASKVSCKSHYSTFKSKNVDKTGAEVHKAFSMVYTKLTDEEKANYGEVGEKSGDPQREIPHGEGDFAG</sequence>
<evidence type="ECO:0000313" key="2">
    <source>
        <dbReference type="EMBL" id="PON55630.1"/>
    </source>
</evidence>